<comment type="subcellular location">
    <subcellularLocation>
        <location evidence="2">Endoplasmic reticulum</location>
    </subcellularLocation>
    <subcellularLocation>
        <location evidence="3">Membrane</location>
    </subcellularLocation>
    <subcellularLocation>
        <location evidence="1">Mitochondrion</location>
    </subcellularLocation>
</comment>
<name>A0A9P7Z675_9HELO</name>
<evidence type="ECO:0000256" key="2">
    <source>
        <dbReference type="ARBA" id="ARBA00004240"/>
    </source>
</evidence>
<accession>A0A9P7Z675</accession>
<sequence length="964" mass="108842">MTFGYDATAAFSKSVADIEDHARDLLYSLEEVRSSRNANRPLVLVAHSLGGHVIKQSLVIAARESRHRCIVDSTVAVVFFGTPHQGSDYANNVTSIANALGAITFKPTATLLEALKFGSPKLKLLTDQFVALAEQRQFNIVSFYETKAIGWKLVVTKASALLTPPGAVYTFRELQIPVPADHRGVCQFASQDDRTYKAFVGSVIQALHGDQEVQNEYFLISQSANPNFTGRADVQELLDNNLVKNTYMREQDQEIFVLYGLGGSGKTQVSLKFAHDHRNDFFGIFWIDASSVATAQQGFIKIARACKQKETIKAIKTWLADKERWLLIIDNADDPSLNLSQYIPDANTGTIIITTRCPEHRKYASRVSNSYRVDQMDPEDAVSLLLKMALLNVADENARGNAMPVVKALGYLALAIVQAGATLRQQLCSLESFCDVFVHQKRLLLEAGGMPDDYQNSIYTTWEMSVHQIEVLSLTDSSATYALELLQTFSCLHFDGIREETFERARINKFDYDDEHMFVATATCSMMPSGWSPLVFAKALKVLLDFSLITVDESRRISMHPLVHEWSRERMTLDKRTFAWESAVSTLAMSLPWKYTGWDPHYHGALFPHIEACLSAAEGNKLMFADASKARERFIMVDKFAKLFEAVWQYKRALDLHDSNLRLKQLTQLPNDPSVLYTMRRQAECLCGLYRFEEAARCQEQVLMLADQPNCRILSEDLHTLLLFNIKRELADIYTTLGQFEKALAALEEVMHACNQELGAKDPCTRKISQSLACCKYSMCRFAETVKLQEEIVKDDPSANNKHALAMTYFALGQKAKAFTIQREILQGVTVVLGEFHPRTLQCKTFYLAAGRYRDTGKLKARENHLEVVIANLGEVHLVTRQHMANLTDVYMDYCLFEKAIKIQERAVEIGVKTLGHEHPSTRDSALKLKELENKLKKALRIRGFYRVIGQFLKINTRSKLKST</sequence>
<dbReference type="GO" id="GO:0005783">
    <property type="term" value="C:endoplasmic reticulum"/>
    <property type="evidence" value="ECO:0007669"/>
    <property type="project" value="UniProtKB-SubCell"/>
</dbReference>
<comment type="caution">
    <text evidence="8">The sequence shown here is derived from an EMBL/GenBank/DDBJ whole genome shotgun (WGS) entry which is preliminary data.</text>
</comment>
<feature type="domain" description="NB-ARC" evidence="7">
    <location>
        <begin position="243"/>
        <end position="389"/>
    </location>
</feature>
<dbReference type="PANTHER" id="PTHR48182">
    <property type="entry name" value="PROTEIN SERAC1"/>
    <property type="match status" value="1"/>
</dbReference>
<proteinExistence type="predicted"/>
<dbReference type="Pfam" id="PF13374">
    <property type="entry name" value="TPR_10"/>
    <property type="match status" value="2"/>
</dbReference>
<evidence type="ECO:0000313" key="8">
    <source>
        <dbReference type="EMBL" id="KAG9246100.1"/>
    </source>
</evidence>
<dbReference type="GO" id="GO:0016020">
    <property type="term" value="C:membrane"/>
    <property type="evidence" value="ECO:0007669"/>
    <property type="project" value="UniProtKB-SubCell"/>
</dbReference>
<dbReference type="Proteomes" id="UP000887226">
    <property type="component" value="Unassembled WGS sequence"/>
</dbReference>
<dbReference type="InterPro" id="IPR002182">
    <property type="entry name" value="NB-ARC"/>
</dbReference>
<dbReference type="Pfam" id="PF00931">
    <property type="entry name" value="NB-ARC"/>
    <property type="match status" value="1"/>
</dbReference>
<keyword evidence="4" id="KW-0256">Endoplasmic reticulum</keyword>
<dbReference type="GO" id="GO:0043531">
    <property type="term" value="F:ADP binding"/>
    <property type="evidence" value="ECO:0007669"/>
    <property type="project" value="InterPro"/>
</dbReference>
<dbReference type="Gene3D" id="3.40.50.300">
    <property type="entry name" value="P-loop containing nucleotide triphosphate hydrolases"/>
    <property type="match status" value="1"/>
</dbReference>
<dbReference type="InterPro" id="IPR027417">
    <property type="entry name" value="P-loop_NTPase"/>
</dbReference>
<reference evidence="8" key="1">
    <citation type="journal article" date="2021" name="IMA Fungus">
        <title>Genomic characterization of three marine fungi, including Emericellopsis atlantica sp. nov. with signatures of a generalist lifestyle and marine biomass degradation.</title>
        <authorList>
            <person name="Hagestad O.C."/>
            <person name="Hou L."/>
            <person name="Andersen J.H."/>
            <person name="Hansen E.H."/>
            <person name="Altermark B."/>
            <person name="Li C."/>
            <person name="Kuhnert E."/>
            <person name="Cox R.J."/>
            <person name="Crous P.W."/>
            <person name="Spatafora J.W."/>
            <person name="Lail K."/>
            <person name="Amirebrahimi M."/>
            <person name="Lipzen A."/>
            <person name="Pangilinan J."/>
            <person name="Andreopoulos W."/>
            <person name="Hayes R.D."/>
            <person name="Ng V."/>
            <person name="Grigoriev I.V."/>
            <person name="Jackson S.A."/>
            <person name="Sutton T.D.S."/>
            <person name="Dobson A.D.W."/>
            <person name="Rama T."/>
        </authorList>
    </citation>
    <scope>NUCLEOTIDE SEQUENCE</scope>
    <source>
        <strain evidence="8">TRa3180A</strain>
    </source>
</reference>
<dbReference type="Gene3D" id="3.40.50.1820">
    <property type="entry name" value="alpha/beta hydrolase"/>
    <property type="match status" value="1"/>
</dbReference>
<gene>
    <name evidence="8" type="ORF">BJ878DRAFT_540603</name>
</gene>
<dbReference type="PANTHER" id="PTHR48182:SF2">
    <property type="entry name" value="PROTEIN SERAC1"/>
    <property type="match status" value="1"/>
</dbReference>
<keyword evidence="9" id="KW-1185">Reference proteome</keyword>
<dbReference type="InterPro" id="IPR029058">
    <property type="entry name" value="AB_hydrolase_fold"/>
</dbReference>
<organism evidence="8 9">
    <name type="scientific">Calycina marina</name>
    <dbReference type="NCBI Taxonomy" id="1763456"/>
    <lineage>
        <taxon>Eukaryota</taxon>
        <taxon>Fungi</taxon>
        <taxon>Dikarya</taxon>
        <taxon>Ascomycota</taxon>
        <taxon>Pezizomycotina</taxon>
        <taxon>Leotiomycetes</taxon>
        <taxon>Helotiales</taxon>
        <taxon>Pezizellaceae</taxon>
        <taxon>Calycina</taxon>
    </lineage>
</organism>
<dbReference type="InterPro" id="IPR011990">
    <property type="entry name" value="TPR-like_helical_dom_sf"/>
</dbReference>
<dbReference type="EMBL" id="MU253817">
    <property type="protein sequence ID" value="KAG9246100.1"/>
    <property type="molecule type" value="Genomic_DNA"/>
</dbReference>
<dbReference type="Gene3D" id="1.25.40.10">
    <property type="entry name" value="Tetratricopeptide repeat domain"/>
    <property type="match status" value="2"/>
</dbReference>
<dbReference type="SUPFAM" id="SSF48452">
    <property type="entry name" value="TPR-like"/>
    <property type="match status" value="1"/>
</dbReference>
<evidence type="ECO:0000256" key="5">
    <source>
        <dbReference type="ARBA" id="ARBA00023128"/>
    </source>
</evidence>
<keyword evidence="6" id="KW-0472">Membrane</keyword>
<evidence type="ECO:0000256" key="3">
    <source>
        <dbReference type="ARBA" id="ARBA00004370"/>
    </source>
</evidence>
<evidence type="ECO:0000313" key="9">
    <source>
        <dbReference type="Proteomes" id="UP000887226"/>
    </source>
</evidence>
<dbReference type="SUPFAM" id="SSF52540">
    <property type="entry name" value="P-loop containing nucleoside triphosphate hydrolases"/>
    <property type="match status" value="1"/>
</dbReference>
<dbReference type="AlphaFoldDB" id="A0A9P7Z675"/>
<evidence type="ECO:0000259" key="7">
    <source>
        <dbReference type="Pfam" id="PF00931"/>
    </source>
</evidence>
<evidence type="ECO:0000256" key="6">
    <source>
        <dbReference type="ARBA" id="ARBA00023136"/>
    </source>
</evidence>
<dbReference type="SUPFAM" id="SSF53474">
    <property type="entry name" value="alpha/beta-Hydrolases"/>
    <property type="match status" value="1"/>
</dbReference>
<evidence type="ECO:0000256" key="4">
    <source>
        <dbReference type="ARBA" id="ARBA00022824"/>
    </source>
</evidence>
<dbReference type="InterPro" id="IPR052374">
    <property type="entry name" value="SERAC1"/>
</dbReference>
<evidence type="ECO:0000256" key="1">
    <source>
        <dbReference type="ARBA" id="ARBA00004173"/>
    </source>
</evidence>
<keyword evidence="5" id="KW-0496">Mitochondrion</keyword>
<protein>
    <recommendedName>
        <fullName evidence="7">NB-ARC domain-containing protein</fullName>
    </recommendedName>
</protein>
<dbReference type="GO" id="GO:0005739">
    <property type="term" value="C:mitochondrion"/>
    <property type="evidence" value="ECO:0007669"/>
    <property type="project" value="UniProtKB-SubCell"/>
</dbReference>
<dbReference type="OrthoDB" id="5086500at2759"/>